<evidence type="ECO:0000313" key="2">
    <source>
        <dbReference type="Proteomes" id="UP000662973"/>
    </source>
</evidence>
<accession>A0A897NDI6</accession>
<dbReference type="AlphaFoldDB" id="A0A897NDI6"/>
<gene>
    <name evidence="1" type="ORF">HSR122_2131</name>
</gene>
<dbReference type="KEGG" id="hds:HSR122_2131"/>
<dbReference type="Proteomes" id="UP000662973">
    <property type="component" value="Chromosome"/>
</dbReference>
<name>A0A897NDI6_9EURY</name>
<keyword evidence="2" id="KW-1185">Reference proteome</keyword>
<protein>
    <submittedName>
        <fullName evidence="1">Uncharacterized protein</fullName>
    </submittedName>
</protein>
<proteinExistence type="predicted"/>
<evidence type="ECO:0000313" key="1">
    <source>
        <dbReference type="EMBL" id="QSG09515.1"/>
    </source>
</evidence>
<organism evidence="1 2">
    <name type="scientific">Halapricum desulfuricans</name>
    <dbReference type="NCBI Taxonomy" id="2841257"/>
    <lineage>
        <taxon>Archaea</taxon>
        <taxon>Methanobacteriati</taxon>
        <taxon>Methanobacteriota</taxon>
        <taxon>Stenosarchaea group</taxon>
        <taxon>Halobacteria</taxon>
        <taxon>Halobacteriales</taxon>
        <taxon>Haloarculaceae</taxon>
        <taxon>Halapricum</taxon>
    </lineage>
</organism>
<reference evidence="1 2" key="1">
    <citation type="submission" date="2020-11" db="EMBL/GenBank/DDBJ databases">
        <title>Carbohydrate-dependent, anaerobic sulfur respiration: A novel catabolism in halophilic archaea.</title>
        <authorList>
            <person name="Sorokin D.Y."/>
            <person name="Messina E."/>
            <person name="Smedile F."/>
            <person name="La Cono V."/>
            <person name="Hallsworth J.E."/>
            <person name="Yakimov M.M."/>
        </authorList>
    </citation>
    <scope>NUCLEOTIDE SEQUENCE [LARGE SCALE GENOMIC DNA]</scope>
    <source>
        <strain evidence="1 2">HSR12-2</strain>
    </source>
</reference>
<sequence length="46" mass="5175">MFVLQPPNVLHGIGRYGAVKVFLEEPMGIQPRYIAMISVHALEVPR</sequence>
<dbReference type="EMBL" id="CP064788">
    <property type="protein sequence ID" value="QSG09515.1"/>
    <property type="molecule type" value="Genomic_DNA"/>
</dbReference>